<evidence type="ECO:0000256" key="4">
    <source>
        <dbReference type="RuleBase" id="RU361282"/>
    </source>
</evidence>
<evidence type="ECO:0000256" key="2">
    <source>
        <dbReference type="ARBA" id="ARBA00010256"/>
    </source>
</evidence>
<keyword evidence="5" id="KW-1133">Transmembrane helix</keyword>
<evidence type="ECO:0000313" key="6">
    <source>
        <dbReference type="EMBL" id="AJW70510.1"/>
    </source>
</evidence>
<dbReference type="GeneID" id="24820046"/>
<gene>
    <name evidence="6" type="primary">flaB3</name>
    <name evidence="6" type="ORF">NADRNF5_0816</name>
</gene>
<reference evidence="6 7" key="2">
    <citation type="journal article" date="2016" name="ISME J.">
        <title>Physiological and genomic characterization of two novel marine thaumarchaeal strains indicates niche differentiation.</title>
        <authorList>
            <person name="Bayer B."/>
            <person name="Vojvoda J."/>
            <person name="Offre P."/>
            <person name="Alves R.J."/>
            <person name="Elisabeth N.H."/>
            <person name="Garcia J.A."/>
            <person name="Volland J.M."/>
            <person name="Srivastava A."/>
            <person name="Schleper C."/>
            <person name="Herndl G.J."/>
        </authorList>
    </citation>
    <scope>NUCLEOTIDE SEQUENCE [LARGE SCALE GENOMIC DNA]</scope>
    <source>
        <strain evidence="6 7">NF5</strain>
    </source>
</reference>
<keyword evidence="7" id="KW-1185">Reference proteome</keyword>
<dbReference type="RefSeq" id="WP_048115884.1">
    <property type="nucleotide sequence ID" value="NZ_CP011070.1"/>
</dbReference>
<evidence type="ECO:0000256" key="5">
    <source>
        <dbReference type="SAM" id="Phobius"/>
    </source>
</evidence>
<evidence type="ECO:0000256" key="3">
    <source>
        <dbReference type="ARBA" id="ARBA00022440"/>
    </source>
</evidence>
<name>A0A0D5C2F3_9ARCH</name>
<dbReference type="Pfam" id="PF01917">
    <property type="entry name" value="Flagellin_arch-type"/>
    <property type="match status" value="1"/>
</dbReference>
<feature type="transmembrane region" description="Helical" evidence="5">
    <location>
        <begin position="21"/>
        <end position="43"/>
    </location>
</feature>
<dbReference type="HOGENOM" id="CLU_084671_0_0_2"/>
<sequence length="240" mass="25144">MKLQRKGTRHSHRGVIGVESAIVMIAFVIVAAALAFVVLNMGFTTSQKAKTTIMAGLGESSSSMQIAGKVTAVGCTSSSSDTTCATTPKINATAFPLRLTPGGDSIDLGTATTAVKYLSNSVEYDDIYSGPITSEEHRTLRGAFEEANTDSLTGFSGDSINPINGTVASQTAAFIYWSVQYNTNQVLDQGEHAALAIGFASSERPTALDKIRVEIIPATGASLSVERQIPTITTSIVDMG</sequence>
<dbReference type="GO" id="GO:0097589">
    <property type="term" value="C:archaeal-type flagellum"/>
    <property type="evidence" value="ECO:0007669"/>
    <property type="project" value="UniProtKB-SubCell"/>
</dbReference>
<dbReference type="InterPro" id="IPR013373">
    <property type="entry name" value="Flagellin/pilin_N_arc"/>
</dbReference>
<dbReference type="GO" id="GO:0097588">
    <property type="term" value="P:archaeal or bacterial-type flagellum-dependent cell motility"/>
    <property type="evidence" value="ECO:0007669"/>
    <property type="project" value="InterPro"/>
</dbReference>
<keyword evidence="6" id="KW-0282">Flagellum</keyword>
<protein>
    <recommendedName>
        <fullName evidence="4">Flagellin</fullName>
    </recommendedName>
</protein>
<comment type="similarity">
    <text evidence="2 4">Belongs to the archaeal flagellin family.</text>
</comment>
<dbReference type="NCBIfam" id="TIGR02537">
    <property type="entry name" value="arch_flag_Nterm"/>
    <property type="match status" value="1"/>
</dbReference>
<comment type="function">
    <text evidence="4">Flagellin is the subunit protein which polymerizes to form the filaments of archaeal flagella.</text>
</comment>
<dbReference type="InterPro" id="IPR002774">
    <property type="entry name" value="Flagellin_arc-type"/>
</dbReference>
<dbReference type="STRING" id="1580092.NADRNF5_0816"/>
<comment type="subcellular location">
    <subcellularLocation>
        <location evidence="1 4">Archaeal flagellum</location>
    </subcellularLocation>
</comment>
<accession>A0A0D5C2F3</accession>
<keyword evidence="5" id="KW-0812">Transmembrane</keyword>
<dbReference type="AlphaFoldDB" id="A0A0D5C2F3"/>
<reference evidence="7" key="1">
    <citation type="submission" date="2015-03" db="EMBL/GenBank/DDBJ databases">
        <title>Characterization of two novel Thaumarchaeota isolated from the Northern Adriatic Sea.</title>
        <authorList>
            <person name="Bayer B."/>
            <person name="Vojvoda J."/>
            <person name="Offre P."/>
            <person name="Srivastava A."/>
            <person name="Elisabeth N."/>
            <person name="Garcia J.A.L."/>
            <person name="Schleper C."/>
            <person name="Herndl G.J."/>
        </authorList>
    </citation>
    <scope>NUCLEOTIDE SEQUENCE [LARGE SCALE GENOMIC DNA]</scope>
    <source>
        <strain evidence="7">NF5</strain>
    </source>
</reference>
<dbReference type="PANTHER" id="PTHR35903:SF1">
    <property type="entry name" value="FLAGELLIN B1"/>
    <property type="match status" value="1"/>
</dbReference>
<organism evidence="6 7">
    <name type="scientific">Nitrosopumilus adriaticus</name>
    <dbReference type="NCBI Taxonomy" id="1580092"/>
    <lineage>
        <taxon>Archaea</taxon>
        <taxon>Nitrososphaerota</taxon>
        <taxon>Nitrososphaeria</taxon>
        <taxon>Nitrosopumilales</taxon>
        <taxon>Nitrosopumilaceae</taxon>
        <taxon>Nitrosopumilus</taxon>
    </lineage>
</organism>
<dbReference type="EMBL" id="CP011070">
    <property type="protein sequence ID" value="AJW70510.1"/>
    <property type="molecule type" value="Genomic_DNA"/>
</dbReference>
<keyword evidence="6" id="KW-0966">Cell projection</keyword>
<dbReference type="Proteomes" id="UP000032408">
    <property type="component" value="Chromosome"/>
</dbReference>
<dbReference type="PANTHER" id="PTHR35903">
    <property type="entry name" value="FLAGELLIN B1"/>
    <property type="match status" value="1"/>
</dbReference>
<dbReference type="KEGG" id="nin:NADRNF5_0816"/>
<keyword evidence="6" id="KW-0969">Cilium</keyword>
<keyword evidence="3 4" id="KW-0974">Archaeal flagellum</keyword>
<evidence type="ECO:0000256" key="1">
    <source>
        <dbReference type="ARBA" id="ARBA00004618"/>
    </source>
</evidence>
<dbReference type="OrthoDB" id="12034at2157"/>
<proteinExistence type="inferred from homology"/>
<evidence type="ECO:0000313" key="7">
    <source>
        <dbReference type="Proteomes" id="UP000032408"/>
    </source>
</evidence>
<keyword evidence="5" id="KW-0472">Membrane</keyword>
<dbReference type="GO" id="GO:0005198">
    <property type="term" value="F:structural molecule activity"/>
    <property type="evidence" value="ECO:0007669"/>
    <property type="project" value="InterPro"/>
</dbReference>